<evidence type="ECO:0000256" key="10">
    <source>
        <dbReference type="PIRNR" id="PIRNR010130"/>
    </source>
</evidence>
<sequence length="200" mass="22174">MQHNSIAIADKIPIAVSARHCHLSEEDFHYLFGTQAVLTKWKDLSQPDQFAAEQVITIQGPRACIDKVRILGPFREQTQVEVSQTDAVKLGVMPPIRMSGNVQDSAPITLIGPQGTIQKQQGLIIAQAHIHMSETDAQALCVKDQEIVKVEIINDVRQLQIMNVVVRVSPDFVLEMHVDTDEANAASIVSNQYGKLIKME</sequence>
<dbReference type="PANTHER" id="PTHR39453:SF1">
    <property type="entry name" value="PHOSPHATE PROPANOYLTRANSFERASE"/>
    <property type="match status" value="1"/>
</dbReference>
<comment type="pathway">
    <text evidence="10">Polyol metabolism; 1,2-propanediol degradation.</text>
</comment>
<dbReference type="OrthoDB" id="9784365at2"/>
<dbReference type="STRING" id="33935.ADM90_15410"/>
<comment type="catalytic activity">
    <reaction evidence="9 10">
        <text>propanoyl-CoA + phosphate = propanoyl phosphate + CoA</text>
        <dbReference type="Rhea" id="RHEA:28046"/>
        <dbReference type="ChEBI" id="CHEBI:43474"/>
        <dbReference type="ChEBI" id="CHEBI:57287"/>
        <dbReference type="ChEBI" id="CHEBI:57392"/>
        <dbReference type="ChEBI" id="CHEBI:58933"/>
        <dbReference type="EC" id="2.3.1.222"/>
    </reaction>
</comment>
<proteinExistence type="inferred from homology"/>
<dbReference type="UniPathway" id="UPA00621"/>
<dbReference type="PIRSF" id="PIRSF010130">
    <property type="entry name" value="PduL"/>
    <property type="match status" value="1"/>
</dbReference>
<evidence type="ECO:0000313" key="11">
    <source>
        <dbReference type="EMBL" id="KOY80593.1"/>
    </source>
</evidence>
<dbReference type="GO" id="GO:0051144">
    <property type="term" value="P:1,2-propanediol catabolic process"/>
    <property type="evidence" value="ECO:0007669"/>
    <property type="project" value="UniProtKB-UniPathway"/>
</dbReference>
<name>A0A0M9DHB0_9BACI</name>
<dbReference type="GO" id="GO:0046872">
    <property type="term" value="F:metal ion binding"/>
    <property type="evidence" value="ECO:0007669"/>
    <property type="project" value="UniProtKB-KW"/>
</dbReference>
<keyword evidence="8 10" id="KW-0012">Acyltransferase</keyword>
<evidence type="ECO:0000256" key="5">
    <source>
        <dbReference type="ARBA" id="ARBA00022679"/>
    </source>
</evidence>
<evidence type="ECO:0000256" key="3">
    <source>
        <dbReference type="ARBA" id="ARBA00012206"/>
    </source>
</evidence>
<gene>
    <name evidence="11" type="ORF">ADM90_15410</name>
</gene>
<dbReference type="NCBIfam" id="NF011652">
    <property type="entry name" value="PRK15070.1"/>
    <property type="match status" value="1"/>
</dbReference>
<evidence type="ECO:0000256" key="2">
    <source>
        <dbReference type="ARBA" id="ARBA00007342"/>
    </source>
</evidence>
<evidence type="ECO:0000256" key="7">
    <source>
        <dbReference type="ARBA" id="ARBA00022833"/>
    </source>
</evidence>
<accession>A0A0M9DHB0</accession>
<comment type="cofactor">
    <cofactor evidence="1">
        <name>Zn(2+)</name>
        <dbReference type="ChEBI" id="CHEBI:29105"/>
    </cofactor>
</comment>
<evidence type="ECO:0000256" key="9">
    <source>
        <dbReference type="ARBA" id="ARBA00047589"/>
    </source>
</evidence>
<keyword evidence="7" id="KW-0862">Zinc</keyword>
<dbReference type="RefSeq" id="WP_053995835.1">
    <property type="nucleotide sequence ID" value="NZ_CP065643.1"/>
</dbReference>
<keyword evidence="6" id="KW-0479">Metal-binding</keyword>
<dbReference type="EC" id="2.3.1.222" evidence="3 10"/>
<dbReference type="Pfam" id="PF06130">
    <property type="entry name" value="PTAC"/>
    <property type="match status" value="1"/>
</dbReference>
<dbReference type="EMBL" id="LGCI01000010">
    <property type="protein sequence ID" value="KOY80593.1"/>
    <property type="molecule type" value="Genomic_DNA"/>
</dbReference>
<dbReference type="PATRIC" id="fig|33935.3.peg.1813"/>
<evidence type="ECO:0000256" key="6">
    <source>
        <dbReference type="ARBA" id="ARBA00022723"/>
    </source>
</evidence>
<keyword evidence="5 10" id="KW-0808">Transferase</keyword>
<dbReference type="GO" id="GO:0016747">
    <property type="term" value="F:acyltransferase activity, transferring groups other than amino-acyl groups"/>
    <property type="evidence" value="ECO:0007669"/>
    <property type="project" value="InterPro"/>
</dbReference>
<dbReference type="PANTHER" id="PTHR39453">
    <property type="entry name" value="PHOSPHATE PROPANOYLTRANSFERASE"/>
    <property type="match status" value="1"/>
</dbReference>
<reference evidence="11 12" key="1">
    <citation type="submission" date="2015-07" db="EMBL/GenBank/DDBJ databases">
        <title>Genome sequencing project for genomic taxonomy and phylogenomics of Bacillus-like bacteria.</title>
        <authorList>
            <person name="Liu B."/>
            <person name="Wang J."/>
            <person name="Zhu Y."/>
            <person name="Liu G."/>
            <person name="Chen Q."/>
            <person name="Chen Z."/>
            <person name="Che J."/>
            <person name="Ge C."/>
            <person name="Shi H."/>
            <person name="Pan Z."/>
            <person name="Liu X."/>
        </authorList>
    </citation>
    <scope>NUCLEOTIDE SEQUENCE [LARGE SCALE GENOMIC DNA]</scope>
    <source>
        <strain evidence="11 12">DSM 54</strain>
    </source>
</reference>
<dbReference type="Proteomes" id="UP000037977">
    <property type="component" value="Unassembled WGS sequence"/>
</dbReference>
<dbReference type="AlphaFoldDB" id="A0A0M9DHB0"/>
<keyword evidence="12" id="KW-1185">Reference proteome</keyword>
<comment type="similarity">
    <text evidence="2 10">Belongs to the PduL family.</text>
</comment>
<comment type="function">
    <text evidence="10">Involved in 1,2-propanediol (1,2-PD) degradation by catalyzing the conversion of propanoyl-CoA to propanoyl-phosphate.</text>
</comment>
<comment type="caution">
    <text evidence="11">The sequence shown here is derived from an EMBL/GenBank/DDBJ whole genome shotgun (WGS) entry which is preliminary data.</text>
</comment>
<evidence type="ECO:0000256" key="8">
    <source>
        <dbReference type="ARBA" id="ARBA00023315"/>
    </source>
</evidence>
<protein>
    <recommendedName>
        <fullName evidence="4 10">Phosphate propanoyltransferase</fullName>
        <ecNumber evidence="3 10">2.3.1.222</ecNumber>
    </recommendedName>
</protein>
<evidence type="ECO:0000256" key="1">
    <source>
        <dbReference type="ARBA" id="ARBA00001947"/>
    </source>
</evidence>
<evidence type="ECO:0000256" key="4">
    <source>
        <dbReference type="ARBA" id="ARBA00020837"/>
    </source>
</evidence>
<organism evidence="11 12">
    <name type="scientific">Lysinibacillus macroides</name>
    <dbReference type="NCBI Taxonomy" id="33935"/>
    <lineage>
        <taxon>Bacteria</taxon>
        <taxon>Bacillati</taxon>
        <taxon>Bacillota</taxon>
        <taxon>Bacilli</taxon>
        <taxon>Bacillales</taxon>
        <taxon>Bacillaceae</taxon>
        <taxon>Lysinibacillus</taxon>
    </lineage>
</organism>
<evidence type="ECO:0000313" key="12">
    <source>
        <dbReference type="Proteomes" id="UP000037977"/>
    </source>
</evidence>
<dbReference type="InterPro" id="IPR008300">
    <property type="entry name" value="PTAC"/>
</dbReference>